<feature type="compositionally biased region" description="Basic and acidic residues" evidence="1">
    <location>
        <begin position="300"/>
        <end position="311"/>
    </location>
</feature>
<evidence type="ECO:0000256" key="2">
    <source>
        <dbReference type="SAM" id="SignalP"/>
    </source>
</evidence>
<comment type="caution">
    <text evidence="3">The sequence shown here is derived from an EMBL/GenBank/DDBJ whole genome shotgun (WGS) entry which is preliminary data.</text>
</comment>
<keyword evidence="2" id="KW-0732">Signal</keyword>
<name>A0A1Z5KFP2_FISSO</name>
<dbReference type="Proteomes" id="UP000198406">
    <property type="component" value="Unassembled WGS sequence"/>
</dbReference>
<dbReference type="InterPro" id="IPR013761">
    <property type="entry name" value="SAM/pointed_sf"/>
</dbReference>
<proteinExistence type="predicted"/>
<evidence type="ECO:0000256" key="1">
    <source>
        <dbReference type="SAM" id="MobiDB-lite"/>
    </source>
</evidence>
<keyword evidence="4" id="KW-1185">Reference proteome</keyword>
<reference evidence="3 4" key="1">
    <citation type="journal article" date="2015" name="Plant Cell">
        <title>Oil accumulation by the oleaginous diatom Fistulifera solaris as revealed by the genome and transcriptome.</title>
        <authorList>
            <person name="Tanaka T."/>
            <person name="Maeda Y."/>
            <person name="Veluchamy A."/>
            <person name="Tanaka M."/>
            <person name="Abida H."/>
            <person name="Marechal E."/>
            <person name="Bowler C."/>
            <person name="Muto M."/>
            <person name="Sunaga Y."/>
            <person name="Tanaka M."/>
            <person name="Yoshino T."/>
            <person name="Taniguchi T."/>
            <person name="Fukuda Y."/>
            <person name="Nemoto M."/>
            <person name="Matsumoto M."/>
            <person name="Wong P.S."/>
            <person name="Aburatani S."/>
            <person name="Fujibuchi W."/>
        </authorList>
    </citation>
    <scope>NUCLEOTIDE SEQUENCE [LARGE SCALE GENOMIC DNA]</scope>
    <source>
        <strain evidence="3 4">JPCC DA0580</strain>
    </source>
</reference>
<protein>
    <recommendedName>
        <fullName evidence="5">SAM domain-containing protein</fullName>
    </recommendedName>
</protein>
<evidence type="ECO:0008006" key="5">
    <source>
        <dbReference type="Google" id="ProtNLM"/>
    </source>
</evidence>
<feature type="region of interest" description="Disordered" evidence="1">
    <location>
        <begin position="217"/>
        <end position="240"/>
    </location>
</feature>
<dbReference type="InParanoid" id="A0A1Z5KFP2"/>
<organism evidence="3 4">
    <name type="scientific">Fistulifera solaris</name>
    <name type="common">Oleaginous diatom</name>
    <dbReference type="NCBI Taxonomy" id="1519565"/>
    <lineage>
        <taxon>Eukaryota</taxon>
        <taxon>Sar</taxon>
        <taxon>Stramenopiles</taxon>
        <taxon>Ochrophyta</taxon>
        <taxon>Bacillariophyta</taxon>
        <taxon>Bacillariophyceae</taxon>
        <taxon>Bacillariophycidae</taxon>
        <taxon>Naviculales</taxon>
        <taxon>Naviculaceae</taxon>
        <taxon>Fistulifera</taxon>
    </lineage>
</organism>
<dbReference type="AlphaFoldDB" id="A0A1Z5KFP2"/>
<accession>A0A1Z5KFP2</accession>
<dbReference type="SUPFAM" id="SSF47769">
    <property type="entry name" value="SAM/Pointed domain"/>
    <property type="match status" value="1"/>
</dbReference>
<evidence type="ECO:0000313" key="3">
    <source>
        <dbReference type="EMBL" id="GAX25134.1"/>
    </source>
</evidence>
<dbReference type="EMBL" id="BDSP01000219">
    <property type="protein sequence ID" value="GAX25134.1"/>
    <property type="molecule type" value="Genomic_DNA"/>
</dbReference>
<feature type="chain" id="PRO_5013346350" description="SAM domain-containing protein" evidence="2">
    <location>
        <begin position="21"/>
        <end position="317"/>
    </location>
</feature>
<dbReference type="Gene3D" id="1.10.150.50">
    <property type="entry name" value="Transcription Factor, Ets-1"/>
    <property type="match status" value="1"/>
</dbReference>
<feature type="region of interest" description="Disordered" evidence="1">
    <location>
        <begin position="295"/>
        <end position="317"/>
    </location>
</feature>
<sequence>MPAPLHYFIPIASILITSFGLRFLPIPACMPRIAISSTSVHQDYHQRSSHGGNTGVLPEGSWYNWTAGQVQEWVQRCISADPEIAQAFHKHNIQGLDLPLLTVSDYQSIGLPLGVACHLKREFDKLQAKDKFIATDHGTGTSTTLGWLEQLNQQHSNSTNSTIALQFYDELKDEYGISVSADAVKTIFQERFGNTFTLPQLSSHQGLANIGVRQKGVFDTDKPPSSIRQSSKLPTDIPLVQNGLPTPKEFSGELPGLSSMPPHIRSIYERKPHLVNQFLAQKQRSCNEEQRALLSADNQEEGHTPEDEHGGIYHSIQ</sequence>
<evidence type="ECO:0000313" key="4">
    <source>
        <dbReference type="Proteomes" id="UP000198406"/>
    </source>
</evidence>
<gene>
    <name evidence="3" type="ORF">FisN_10Lu363</name>
</gene>
<feature type="signal peptide" evidence="2">
    <location>
        <begin position="1"/>
        <end position="20"/>
    </location>
</feature>